<dbReference type="GO" id="GO:0022857">
    <property type="term" value="F:transmembrane transporter activity"/>
    <property type="evidence" value="ECO:0007669"/>
    <property type="project" value="InterPro"/>
</dbReference>
<feature type="transmembrane region" description="Helical" evidence="8">
    <location>
        <begin position="326"/>
        <end position="349"/>
    </location>
</feature>
<evidence type="ECO:0000256" key="7">
    <source>
        <dbReference type="ARBA" id="ARBA00023136"/>
    </source>
</evidence>
<feature type="transmembrane region" description="Helical" evidence="8">
    <location>
        <begin position="299"/>
        <end position="319"/>
    </location>
</feature>
<evidence type="ECO:0000313" key="9">
    <source>
        <dbReference type="EMBL" id="EGV29795.1"/>
    </source>
</evidence>
<dbReference type="SUPFAM" id="SSF81345">
    <property type="entry name" value="ABC transporter involved in vitamin B12 uptake, BtuC"/>
    <property type="match status" value="1"/>
</dbReference>
<keyword evidence="5 8" id="KW-0812">Transmembrane</keyword>
<dbReference type="CDD" id="cd06550">
    <property type="entry name" value="TM_ABC_iron-siderophores_like"/>
    <property type="match status" value="1"/>
</dbReference>
<protein>
    <submittedName>
        <fullName evidence="9">ABC-type transporter, integral membrane subunit</fullName>
    </submittedName>
</protein>
<feature type="transmembrane region" description="Helical" evidence="8">
    <location>
        <begin position="109"/>
        <end position="132"/>
    </location>
</feature>
<dbReference type="Pfam" id="PF01032">
    <property type="entry name" value="FecCD"/>
    <property type="match status" value="1"/>
</dbReference>
<evidence type="ECO:0000256" key="8">
    <source>
        <dbReference type="SAM" id="Phobius"/>
    </source>
</evidence>
<sequence length="355" mass="37572">MMESLARDPVGAASAYRRRTHRRVLVLSAIGLALLGSLCLDVATGPGGFGLHQVLSVLADPGAEGPQLRIIVWDLRLPIALMAVLVGAMLGAAGAEMQTILNNPLADPFTLGISSAAAFGAALAIVMGAELVPIGSEALVTVNAFLFALLTAYLLYLLTRLRGATSETMVLLGIALMFTFNALLSLLQYAASDVQLMQIVFWMMGSLSRASWDKLAICALVLVLVVPYFLSRGWALTALRLGDERAASLGIDAQRLRLTVLLGVSLLAATAVSFVGTIGFVGLVGPHIARLVVGEDQRFFLPLSMLAGALMMSLTSILSKSITPGVIYPVGIITALIGIPFFVSLVLSVRRRNWQ</sequence>
<comment type="caution">
    <text evidence="9">The sequence shown here is derived from an EMBL/GenBank/DDBJ whole genome shotgun (WGS) entry which is preliminary data.</text>
</comment>
<dbReference type="PANTHER" id="PTHR30472:SF25">
    <property type="entry name" value="ABC TRANSPORTER PERMEASE PROTEIN MJ0876-RELATED"/>
    <property type="match status" value="1"/>
</dbReference>
<keyword evidence="10" id="KW-1185">Reference proteome</keyword>
<feature type="transmembrane region" description="Helical" evidence="8">
    <location>
        <begin position="211"/>
        <end position="230"/>
    </location>
</feature>
<evidence type="ECO:0000256" key="5">
    <source>
        <dbReference type="ARBA" id="ARBA00022692"/>
    </source>
</evidence>
<evidence type="ECO:0000313" key="10">
    <source>
        <dbReference type="Proteomes" id="UP000004200"/>
    </source>
</evidence>
<proteinExistence type="inferred from homology"/>
<name>G2E468_9GAMM</name>
<feature type="transmembrane region" description="Helical" evidence="8">
    <location>
        <begin position="170"/>
        <end position="191"/>
    </location>
</feature>
<dbReference type="FunFam" id="1.10.3470.10:FF:000001">
    <property type="entry name" value="Vitamin B12 ABC transporter permease BtuC"/>
    <property type="match status" value="1"/>
</dbReference>
<dbReference type="RefSeq" id="WP_007041794.1">
    <property type="nucleotide sequence ID" value="NZ_AFWT01000023.1"/>
</dbReference>
<dbReference type="EMBL" id="AFWT01000023">
    <property type="protein sequence ID" value="EGV29795.1"/>
    <property type="molecule type" value="Genomic_DNA"/>
</dbReference>
<dbReference type="GO" id="GO:0033214">
    <property type="term" value="P:siderophore-iron import into cell"/>
    <property type="evidence" value="ECO:0007669"/>
    <property type="project" value="TreeGrafter"/>
</dbReference>
<evidence type="ECO:0000256" key="1">
    <source>
        <dbReference type="ARBA" id="ARBA00004651"/>
    </source>
</evidence>
<evidence type="ECO:0000256" key="4">
    <source>
        <dbReference type="ARBA" id="ARBA00022475"/>
    </source>
</evidence>
<dbReference type="InterPro" id="IPR000522">
    <property type="entry name" value="ABC_transptr_permease_BtuC"/>
</dbReference>
<keyword evidence="4" id="KW-1003">Cell membrane</keyword>
<organism evidence="9 10">
    <name type="scientific">Thiorhodococcus drewsii AZ1</name>
    <dbReference type="NCBI Taxonomy" id="765913"/>
    <lineage>
        <taxon>Bacteria</taxon>
        <taxon>Pseudomonadati</taxon>
        <taxon>Pseudomonadota</taxon>
        <taxon>Gammaproteobacteria</taxon>
        <taxon>Chromatiales</taxon>
        <taxon>Chromatiaceae</taxon>
        <taxon>Thiorhodococcus</taxon>
    </lineage>
</organism>
<evidence type="ECO:0000256" key="2">
    <source>
        <dbReference type="ARBA" id="ARBA00007935"/>
    </source>
</evidence>
<dbReference type="AlphaFoldDB" id="G2E468"/>
<dbReference type="STRING" id="765913.ThidrDRAFT_3081"/>
<dbReference type="eggNOG" id="COG0609">
    <property type="taxonomic scope" value="Bacteria"/>
</dbReference>
<keyword evidence="7 8" id="KW-0472">Membrane</keyword>
<keyword evidence="6 8" id="KW-1133">Transmembrane helix</keyword>
<comment type="similarity">
    <text evidence="2">Belongs to the binding-protein-dependent transport system permease family. FecCD subfamily.</text>
</comment>
<feature type="transmembrane region" description="Helical" evidence="8">
    <location>
        <begin position="77"/>
        <end position="97"/>
    </location>
</feature>
<evidence type="ECO:0000256" key="3">
    <source>
        <dbReference type="ARBA" id="ARBA00022448"/>
    </source>
</evidence>
<feature type="transmembrane region" description="Helical" evidence="8">
    <location>
        <begin position="138"/>
        <end position="158"/>
    </location>
</feature>
<feature type="transmembrane region" description="Helical" evidence="8">
    <location>
        <begin position="258"/>
        <end position="284"/>
    </location>
</feature>
<comment type="subcellular location">
    <subcellularLocation>
        <location evidence="1">Cell membrane</location>
        <topology evidence="1">Multi-pass membrane protein</topology>
    </subcellularLocation>
</comment>
<reference evidence="9 10" key="1">
    <citation type="submission" date="2011-06" db="EMBL/GenBank/DDBJ databases">
        <title>The draft genome of Thiorhodococcus drewsii AZ1.</title>
        <authorList>
            <consortium name="US DOE Joint Genome Institute (JGI-PGF)"/>
            <person name="Lucas S."/>
            <person name="Han J."/>
            <person name="Lapidus A."/>
            <person name="Cheng J.-F."/>
            <person name="Goodwin L."/>
            <person name="Pitluck S."/>
            <person name="Peters L."/>
            <person name="Land M.L."/>
            <person name="Hauser L."/>
            <person name="Vogl K."/>
            <person name="Liu Z."/>
            <person name="Imhoff J."/>
            <person name="Thiel V."/>
            <person name="Frigaard N.-U."/>
            <person name="Bryant D.A."/>
            <person name="Woyke T.J."/>
        </authorList>
    </citation>
    <scope>NUCLEOTIDE SEQUENCE [LARGE SCALE GENOMIC DNA]</scope>
    <source>
        <strain evidence="9 10">AZ1</strain>
    </source>
</reference>
<dbReference type="PATRIC" id="fig|765913.3.peg.3149"/>
<dbReference type="OrthoDB" id="9055647at2"/>
<gene>
    <name evidence="9" type="ORF">ThidrDRAFT_3081</name>
</gene>
<dbReference type="Proteomes" id="UP000004200">
    <property type="component" value="Unassembled WGS sequence"/>
</dbReference>
<dbReference type="PANTHER" id="PTHR30472">
    <property type="entry name" value="FERRIC ENTEROBACTIN TRANSPORT SYSTEM PERMEASE PROTEIN"/>
    <property type="match status" value="1"/>
</dbReference>
<dbReference type="Gene3D" id="1.10.3470.10">
    <property type="entry name" value="ABC transporter involved in vitamin B12 uptake, BtuC"/>
    <property type="match status" value="1"/>
</dbReference>
<dbReference type="InterPro" id="IPR037294">
    <property type="entry name" value="ABC_BtuC-like"/>
</dbReference>
<accession>G2E468</accession>
<evidence type="ECO:0000256" key="6">
    <source>
        <dbReference type="ARBA" id="ARBA00022989"/>
    </source>
</evidence>
<keyword evidence="3" id="KW-0813">Transport</keyword>
<dbReference type="GO" id="GO:0005886">
    <property type="term" value="C:plasma membrane"/>
    <property type="evidence" value="ECO:0007669"/>
    <property type="project" value="UniProtKB-SubCell"/>
</dbReference>